<proteinExistence type="predicted"/>
<feature type="compositionally biased region" description="Acidic residues" evidence="1">
    <location>
        <begin position="1"/>
        <end position="10"/>
    </location>
</feature>
<feature type="region of interest" description="Disordered" evidence="1">
    <location>
        <begin position="1"/>
        <end position="33"/>
    </location>
</feature>
<feature type="compositionally biased region" description="Polar residues" evidence="1">
    <location>
        <begin position="90"/>
        <end position="100"/>
    </location>
</feature>
<keyword evidence="3" id="KW-1185">Reference proteome</keyword>
<dbReference type="Proteomes" id="UP000516437">
    <property type="component" value="Chromosome 2"/>
</dbReference>
<dbReference type="EMBL" id="RXIC02000020">
    <property type="protein sequence ID" value="KAB1223296.1"/>
    <property type="molecule type" value="Genomic_DNA"/>
</dbReference>
<comment type="caution">
    <text evidence="2">The sequence shown here is derived from an EMBL/GenBank/DDBJ whole genome shotgun (WGS) entry which is preliminary data.</text>
</comment>
<accession>A0A6A1WFY1</accession>
<name>A0A6A1WFY1_9ROSI</name>
<evidence type="ECO:0000256" key="1">
    <source>
        <dbReference type="SAM" id="MobiDB-lite"/>
    </source>
</evidence>
<evidence type="ECO:0000313" key="2">
    <source>
        <dbReference type="EMBL" id="KAB1223296.1"/>
    </source>
</evidence>
<reference evidence="2 3" key="1">
    <citation type="journal article" date="2019" name="Plant Biotechnol. J.">
        <title>The red bayberry genome and genetic basis of sex determination.</title>
        <authorList>
            <person name="Jia H.M."/>
            <person name="Jia H.J."/>
            <person name="Cai Q.L."/>
            <person name="Wang Y."/>
            <person name="Zhao H.B."/>
            <person name="Yang W.F."/>
            <person name="Wang G.Y."/>
            <person name="Li Y.H."/>
            <person name="Zhan D.L."/>
            <person name="Shen Y.T."/>
            <person name="Niu Q.F."/>
            <person name="Chang L."/>
            <person name="Qiu J."/>
            <person name="Zhao L."/>
            <person name="Xie H.B."/>
            <person name="Fu W.Y."/>
            <person name="Jin J."/>
            <person name="Li X.W."/>
            <person name="Jiao Y."/>
            <person name="Zhou C.C."/>
            <person name="Tu T."/>
            <person name="Chai C.Y."/>
            <person name="Gao J.L."/>
            <person name="Fan L.J."/>
            <person name="van de Weg E."/>
            <person name="Wang J.Y."/>
            <person name="Gao Z.S."/>
        </authorList>
    </citation>
    <scope>NUCLEOTIDE SEQUENCE [LARGE SCALE GENOMIC DNA]</scope>
    <source>
        <tissue evidence="2">Leaves</tissue>
    </source>
</reference>
<protein>
    <submittedName>
        <fullName evidence="2">Uncharacterized protein</fullName>
    </submittedName>
</protein>
<evidence type="ECO:0000313" key="3">
    <source>
        <dbReference type="Proteomes" id="UP000516437"/>
    </source>
</evidence>
<sequence length="133" mass="14936">MEDPEEDPMEDPLPKLVGGQEDEYTEKSPSWEYDPWEGARRVYGRGPSILNDIPETHIPSQEVDFTPKYHEPSGNVIHDPSIIGRSYESLSHSWTGSNSPDHIYHGEVSSEASSSAHPHPYGPRPPPSGQNFW</sequence>
<feature type="region of interest" description="Disordered" evidence="1">
    <location>
        <begin position="90"/>
        <end position="133"/>
    </location>
</feature>
<gene>
    <name evidence="2" type="ORF">CJ030_MR2G007178</name>
</gene>
<feature type="compositionally biased region" description="Low complexity" evidence="1">
    <location>
        <begin position="107"/>
        <end position="119"/>
    </location>
</feature>
<feature type="compositionally biased region" description="Pro residues" evidence="1">
    <location>
        <begin position="120"/>
        <end position="133"/>
    </location>
</feature>
<organism evidence="2 3">
    <name type="scientific">Morella rubra</name>
    <name type="common">Chinese bayberry</name>
    <dbReference type="NCBI Taxonomy" id="262757"/>
    <lineage>
        <taxon>Eukaryota</taxon>
        <taxon>Viridiplantae</taxon>
        <taxon>Streptophyta</taxon>
        <taxon>Embryophyta</taxon>
        <taxon>Tracheophyta</taxon>
        <taxon>Spermatophyta</taxon>
        <taxon>Magnoliopsida</taxon>
        <taxon>eudicotyledons</taxon>
        <taxon>Gunneridae</taxon>
        <taxon>Pentapetalae</taxon>
        <taxon>rosids</taxon>
        <taxon>fabids</taxon>
        <taxon>Fagales</taxon>
        <taxon>Myricaceae</taxon>
        <taxon>Morella</taxon>
    </lineage>
</organism>
<dbReference type="AlphaFoldDB" id="A0A6A1WFY1"/>